<accession>A0A645B2D5</accession>
<name>A0A645B2D5_9ZZZZ</name>
<gene>
    <name evidence="1" type="ORF">SDC9_106440</name>
</gene>
<evidence type="ECO:0000313" key="1">
    <source>
        <dbReference type="EMBL" id="MPM59595.1"/>
    </source>
</evidence>
<reference evidence="1" key="1">
    <citation type="submission" date="2019-08" db="EMBL/GenBank/DDBJ databases">
        <authorList>
            <person name="Kucharzyk K."/>
            <person name="Murdoch R.W."/>
            <person name="Higgins S."/>
            <person name="Loffler F."/>
        </authorList>
    </citation>
    <scope>NUCLEOTIDE SEQUENCE</scope>
</reference>
<comment type="caution">
    <text evidence="1">The sequence shown here is derived from an EMBL/GenBank/DDBJ whole genome shotgun (WGS) entry which is preliminary data.</text>
</comment>
<organism evidence="1">
    <name type="scientific">bioreactor metagenome</name>
    <dbReference type="NCBI Taxonomy" id="1076179"/>
    <lineage>
        <taxon>unclassified sequences</taxon>
        <taxon>metagenomes</taxon>
        <taxon>ecological metagenomes</taxon>
    </lineage>
</organism>
<sequence>MKTRTKPANLAEAKKNFAAAMDKMSPANIIRSYPIESAAAAAAAGALTAFSGRRLFTLIFPITELFSLYGKLKSGRAE</sequence>
<dbReference type="AlphaFoldDB" id="A0A645B2D5"/>
<protein>
    <submittedName>
        <fullName evidence="1">Uncharacterized protein</fullName>
    </submittedName>
</protein>
<proteinExistence type="predicted"/>
<dbReference type="EMBL" id="VSSQ01017367">
    <property type="protein sequence ID" value="MPM59595.1"/>
    <property type="molecule type" value="Genomic_DNA"/>
</dbReference>